<keyword evidence="5" id="KW-1185">Reference proteome</keyword>
<dbReference type="SUPFAM" id="SSF51556">
    <property type="entry name" value="Metallo-dependent hydrolases"/>
    <property type="match status" value="1"/>
</dbReference>
<gene>
    <name evidence="4" type="ORF">PPACK8108_LOCUS13951</name>
</gene>
<dbReference type="GO" id="GO:0016151">
    <property type="term" value="F:nickel cation binding"/>
    <property type="evidence" value="ECO:0007669"/>
    <property type="project" value="InterPro"/>
</dbReference>
<comment type="caution">
    <text evidence="4">The sequence shown here is derived from an EMBL/GenBank/DDBJ whole genome shotgun (WGS) entry which is preliminary data.</text>
</comment>
<dbReference type="InterPro" id="IPR017951">
    <property type="entry name" value="Urease_asu_c"/>
</dbReference>
<dbReference type="GO" id="GO:0009039">
    <property type="term" value="F:urease activity"/>
    <property type="evidence" value="ECO:0007669"/>
    <property type="project" value="InterPro"/>
</dbReference>
<accession>A0AAV0B6K3</accession>
<dbReference type="PROSITE" id="PS51368">
    <property type="entry name" value="UREASE_3"/>
    <property type="match status" value="1"/>
</dbReference>
<dbReference type="Pfam" id="PF01979">
    <property type="entry name" value="Amidohydro_1"/>
    <property type="match status" value="1"/>
</dbReference>
<reference evidence="4" key="1">
    <citation type="submission" date="2022-06" db="EMBL/GenBank/DDBJ databases">
        <authorList>
            <consortium name="SYNGENTA / RWTH Aachen University"/>
        </authorList>
    </citation>
    <scope>NUCLEOTIDE SEQUENCE</scope>
</reference>
<feature type="domain" description="Urease" evidence="3">
    <location>
        <begin position="20"/>
        <end position="138"/>
    </location>
</feature>
<dbReference type="AlphaFoldDB" id="A0AAV0B6K3"/>
<dbReference type="InterPro" id="IPR050069">
    <property type="entry name" value="Urease_subunit"/>
</dbReference>
<dbReference type="InterPro" id="IPR006680">
    <property type="entry name" value="Amidohydro-rel"/>
</dbReference>
<evidence type="ECO:0000313" key="5">
    <source>
        <dbReference type="Proteomes" id="UP001153365"/>
    </source>
</evidence>
<dbReference type="InterPro" id="IPR032466">
    <property type="entry name" value="Metal_Hydrolase"/>
</dbReference>
<dbReference type="EMBL" id="CALTRL010003534">
    <property type="protein sequence ID" value="CAH7681361.1"/>
    <property type="molecule type" value="Genomic_DNA"/>
</dbReference>
<sequence length="138" mass="14272">MVVGSNTKVIAAKGKIETAGAIYAHVHFICPQQCPEALSNGITTPIGGGTGPVAGTNATTCTPSCTLIFCEENMLLATDDVPLNILLTGKGNNLQQAGLKDQILSGVGGLKLHKDWGCMPKSIDSCLSVCDEFVVQSP</sequence>
<name>A0AAV0B6K3_PHAPC</name>
<feature type="binding site" evidence="2">
    <location>
        <position position="113"/>
    </location>
    <ligand>
        <name>substrate</name>
    </ligand>
</feature>
<evidence type="ECO:0000256" key="1">
    <source>
        <dbReference type="ARBA" id="ARBA00022801"/>
    </source>
</evidence>
<comment type="caution">
    <text evidence="2">Lacks conserved residue(s) required for the propagation of feature annotation.</text>
</comment>
<evidence type="ECO:0000259" key="3">
    <source>
        <dbReference type="PROSITE" id="PS51368"/>
    </source>
</evidence>
<evidence type="ECO:0000256" key="2">
    <source>
        <dbReference type="PROSITE-ProRule" id="PRU00700"/>
    </source>
</evidence>
<dbReference type="Proteomes" id="UP001153365">
    <property type="component" value="Unassembled WGS sequence"/>
</dbReference>
<protein>
    <submittedName>
        <fullName evidence="4">Urease</fullName>
    </submittedName>
</protein>
<proteinExistence type="predicted"/>
<evidence type="ECO:0000313" key="4">
    <source>
        <dbReference type="EMBL" id="CAH7681361.1"/>
    </source>
</evidence>
<organism evidence="4 5">
    <name type="scientific">Phakopsora pachyrhizi</name>
    <name type="common">Asian soybean rust disease fungus</name>
    <dbReference type="NCBI Taxonomy" id="170000"/>
    <lineage>
        <taxon>Eukaryota</taxon>
        <taxon>Fungi</taxon>
        <taxon>Dikarya</taxon>
        <taxon>Basidiomycota</taxon>
        <taxon>Pucciniomycotina</taxon>
        <taxon>Pucciniomycetes</taxon>
        <taxon>Pucciniales</taxon>
        <taxon>Phakopsoraceae</taxon>
        <taxon>Phakopsora</taxon>
    </lineage>
</organism>
<dbReference type="PANTHER" id="PTHR33569:SF1">
    <property type="entry name" value="UREASE"/>
    <property type="match status" value="1"/>
</dbReference>
<dbReference type="PANTHER" id="PTHR33569">
    <property type="entry name" value="UREASE"/>
    <property type="match status" value="1"/>
</dbReference>
<keyword evidence="1" id="KW-0378">Hydrolase</keyword>
<dbReference type="Gene3D" id="3.20.20.140">
    <property type="entry name" value="Metal-dependent hydrolases"/>
    <property type="match status" value="1"/>
</dbReference>